<proteinExistence type="predicted"/>
<gene>
    <name evidence="4" type="ordered locus">bll0313</name>
</gene>
<dbReference type="HOGENOM" id="CLU_064893_0_0_5"/>
<dbReference type="SUPFAM" id="SSF47240">
    <property type="entry name" value="Ferritin-like"/>
    <property type="match status" value="1"/>
</dbReference>
<accession>Q89XJ8</accession>
<dbReference type="STRING" id="224911.AAV28_40810"/>
<keyword evidence="5" id="KW-1185">Reference proteome</keyword>
<protein>
    <submittedName>
        <fullName evidence="4">Bll0313 protein</fullName>
    </submittedName>
</protein>
<dbReference type="PATRIC" id="fig|224911.5.peg.310"/>
<evidence type="ECO:0000313" key="4">
    <source>
        <dbReference type="EMBL" id="BAC45578.1"/>
    </source>
</evidence>
<dbReference type="EMBL" id="BA000040">
    <property type="protein sequence ID" value="BAC45578.1"/>
    <property type="molecule type" value="Genomic_DNA"/>
</dbReference>
<evidence type="ECO:0000256" key="1">
    <source>
        <dbReference type="SAM" id="Coils"/>
    </source>
</evidence>
<dbReference type="InterPro" id="IPR012347">
    <property type="entry name" value="Ferritin-like"/>
</dbReference>
<dbReference type="Pfam" id="PF02915">
    <property type="entry name" value="Rubrerythrin"/>
    <property type="match status" value="1"/>
</dbReference>
<evidence type="ECO:0000313" key="5">
    <source>
        <dbReference type="Proteomes" id="UP000002526"/>
    </source>
</evidence>
<keyword evidence="1" id="KW-0175">Coiled coil</keyword>
<feature type="region of interest" description="Disordered" evidence="2">
    <location>
        <begin position="235"/>
        <end position="254"/>
    </location>
</feature>
<organism evidence="4 5">
    <name type="scientific">Bradyrhizobium diazoefficiens (strain JCM 10833 / BCRC 13528 / IAM 13628 / NBRC 14792 / USDA 110)</name>
    <dbReference type="NCBI Taxonomy" id="224911"/>
    <lineage>
        <taxon>Bacteria</taxon>
        <taxon>Pseudomonadati</taxon>
        <taxon>Pseudomonadota</taxon>
        <taxon>Alphaproteobacteria</taxon>
        <taxon>Hyphomicrobiales</taxon>
        <taxon>Nitrobacteraceae</taxon>
        <taxon>Bradyrhizobium</taxon>
    </lineage>
</organism>
<dbReference type="EnsemblBacteria" id="BAC45578">
    <property type="protein sequence ID" value="BAC45578"/>
    <property type="gene ID" value="BAC45578"/>
</dbReference>
<reference evidence="5" key="1">
    <citation type="journal article" date="2002" name="DNA Res.">
        <title>Complete genomic sequence of nitrogen-fixing symbiotic bacterium Bradyrhizobium japonicum USDA110.</title>
        <authorList>
            <person name="Kaneko T."/>
            <person name="Nakamura Y."/>
            <person name="Sato S."/>
            <person name="Minamisawa K."/>
            <person name="Uchiumi T."/>
            <person name="Sasamoto S."/>
            <person name="Watanabe A."/>
            <person name="Idesawa K."/>
            <person name="Iriguchi M."/>
            <person name="Kawashima K."/>
            <person name="Kohara M."/>
            <person name="Matsumoto M."/>
            <person name="Shimpo S."/>
            <person name="Tsuruoka H."/>
            <person name="Wada T."/>
            <person name="Yamada M."/>
            <person name="Tabata S."/>
        </authorList>
    </citation>
    <scope>NUCLEOTIDE SEQUENCE [LARGE SCALE GENOMIC DNA]</scope>
    <source>
        <strain evidence="5">JCM 10833 / BCRC 13528 / IAM 13628 / NBRC 14792 / USDA 110</strain>
    </source>
</reference>
<feature type="coiled-coil region" evidence="1">
    <location>
        <begin position="100"/>
        <end position="127"/>
    </location>
</feature>
<dbReference type="InterPro" id="IPR003251">
    <property type="entry name" value="Rr_diiron-bd_dom"/>
</dbReference>
<dbReference type="Gene3D" id="1.20.1260.10">
    <property type="match status" value="1"/>
</dbReference>
<name>Q89XJ8_BRADU</name>
<dbReference type="InterPro" id="IPR009078">
    <property type="entry name" value="Ferritin-like_SF"/>
</dbReference>
<feature type="compositionally biased region" description="Basic and acidic residues" evidence="2">
    <location>
        <begin position="242"/>
        <end position="254"/>
    </location>
</feature>
<feature type="domain" description="Rubrerythrin diiron-binding" evidence="3">
    <location>
        <begin position="95"/>
        <end position="154"/>
    </location>
</feature>
<dbReference type="InParanoid" id="Q89XJ8"/>
<evidence type="ECO:0000256" key="2">
    <source>
        <dbReference type="SAM" id="MobiDB-lite"/>
    </source>
</evidence>
<dbReference type="AlphaFoldDB" id="Q89XJ8"/>
<dbReference type="GO" id="GO:0046872">
    <property type="term" value="F:metal ion binding"/>
    <property type="evidence" value="ECO:0007669"/>
    <property type="project" value="InterPro"/>
</dbReference>
<dbReference type="CDD" id="cd01045">
    <property type="entry name" value="Ferritin_like_AB"/>
    <property type="match status" value="1"/>
</dbReference>
<dbReference type="eggNOG" id="COG1633">
    <property type="taxonomic scope" value="Bacteria"/>
</dbReference>
<dbReference type="GO" id="GO:0016491">
    <property type="term" value="F:oxidoreductase activity"/>
    <property type="evidence" value="ECO:0007669"/>
    <property type="project" value="InterPro"/>
</dbReference>
<dbReference type="OrthoDB" id="6057955at2"/>
<dbReference type="KEGG" id="bja:bll0313"/>
<dbReference type="Proteomes" id="UP000002526">
    <property type="component" value="Chromosome"/>
</dbReference>
<evidence type="ECO:0000259" key="3">
    <source>
        <dbReference type="Pfam" id="PF02915"/>
    </source>
</evidence>
<sequence>MRAPLGLENPEQHAFFGAWDLERERRDRPGRALLFLPKSPLTQELDRIDATLSTERVFALDQARQLFREDLVMPLLRTSLLMSEPAGTLESLDELFALANAMEEEAAKRYSALAEEMRRQNKDALAEVFANLAAAEREHVDSVARWSQSRRGKAPDPALVRWEAPETFDAETAREIETSRLTTPYRALAMAVRNEERAFAFWSYVAAYSRDLEIKQAAEAMAREELGHISTLRKERRRAYHKEHEQTERRGRDDSAVMQIDARALELRLAAQLADLERGLAGAAAVRTRELVEETMQMSEKAEGIGKFPVSLEQRDAETISEALADGYLESAESAGDQTQVVLLQELAEGAIARLAWLRSLTVA</sequence>